<evidence type="ECO:0000313" key="3">
    <source>
        <dbReference type="EMBL" id="USR79599.1"/>
    </source>
</evidence>
<keyword evidence="1" id="KW-0809">Transit peptide</keyword>
<proteinExistence type="predicted"/>
<dbReference type="PANTHER" id="PTHR22602">
    <property type="entry name" value="TRANSFERASE CAF17, MITOCHONDRIAL-RELATED"/>
    <property type="match status" value="1"/>
</dbReference>
<dbReference type="RefSeq" id="WP_252673466.1">
    <property type="nucleotide sequence ID" value="NZ_CP099547.1"/>
</dbReference>
<sequence length="377" mass="40680">MSVISTFPGAVILDGERVPAHYGNPFAEEQSLRQGRSFTMLDREVLAVRGADRLKLLHLISSRNFEQIEAGESTEMLILDAHGHITHAAGAISDADTTWLITDHGYGQSLAEHIAKMTFMMRVETELLTDVVVFGLMNWSGQIPAELAQYTYCVWEDPWPHTAQGGATYGVDDDEHPGIDTRRSLVVVDPQNVEDALQALHGMALKPAGYQAWEAARIVDWRPALSFEAARPALPHELDWLRTGVHLEKGCYPGQETVAKLVNLGKPPRRLVFLYLEGGEELPAPGSAVTVDGRNAGEVTSVARSVEDGPVALALLKRNVPLDAVVSVGDFVASQVEIVSREGKSSASPDIRPGSGLSARRLGGPPPSMASKSLGGK</sequence>
<organism evidence="3 4">
    <name type="scientific">Arcanobacterium pinnipediorum</name>
    <dbReference type="NCBI Taxonomy" id="1503041"/>
    <lineage>
        <taxon>Bacteria</taxon>
        <taxon>Bacillati</taxon>
        <taxon>Actinomycetota</taxon>
        <taxon>Actinomycetes</taxon>
        <taxon>Actinomycetales</taxon>
        <taxon>Actinomycetaceae</taxon>
        <taxon>Arcanobacterium</taxon>
    </lineage>
</organism>
<evidence type="ECO:0000313" key="4">
    <source>
        <dbReference type="Proteomes" id="UP001056109"/>
    </source>
</evidence>
<accession>A0ABY5AHA9</accession>
<evidence type="ECO:0000256" key="2">
    <source>
        <dbReference type="SAM" id="MobiDB-lite"/>
    </source>
</evidence>
<dbReference type="NCBIfam" id="TIGR03317">
    <property type="entry name" value="ygfZ_signature"/>
    <property type="match status" value="1"/>
</dbReference>
<dbReference type="InterPro" id="IPR029043">
    <property type="entry name" value="GcvT/YgfZ_C"/>
</dbReference>
<evidence type="ECO:0000256" key="1">
    <source>
        <dbReference type="ARBA" id="ARBA00022946"/>
    </source>
</evidence>
<protein>
    <submittedName>
        <fullName evidence="3">Folate-binding protein</fullName>
    </submittedName>
</protein>
<dbReference type="InterPro" id="IPR027266">
    <property type="entry name" value="TrmE/GcvT-like"/>
</dbReference>
<dbReference type="PANTHER" id="PTHR22602:SF0">
    <property type="entry name" value="TRANSFERASE CAF17, MITOCHONDRIAL-RELATED"/>
    <property type="match status" value="1"/>
</dbReference>
<dbReference type="PIRSF" id="PIRSF006487">
    <property type="entry name" value="GcvT"/>
    <property type="match status" value="1"/>
</dbReference>
<dbReference type="SUPFAM" id="SSF101790">
    <property type="entry name" value="Aminomethyltransferase beta-barrel domain"/>
    <property type="match status" value="1"/>
</dbReference>
<dbReference type="Proteomes" id="UP001056109">
    <property type="component" value="Chromosome"/>
</dbReference>
<dbReference type="InterPro" id="IPR045179">
    <property type="entry name" value="YgfZ/GcvT"/>
</dbReference>
<dbReference type="EMBL" id="CP099547">
    <property type="protein sequence ID" value="USR79599.1"/>
    <property type="molecule type" value="Genomic_DNA"/>
</dbReference>
<feature type="region of interest" description="Disordered" evidence="2">
    <location>
        <begin position="342"/>
        <end position="377"/>
    </location>
</feature>
<dbReference type="SUPFAM" id="SSF103025">
    <property type="entry name" value="Folate-binding domain"/>
    <property type="match status" value="1"/>
</dbReference>
<reference evidence="3" key="1">
    <citation type="submission" date="2022-06" db="EMBL/GenBank/DDBJ databases">
        <title>Complete Genome Sequence of Arcanobacterium pinnipediorum strain DSM 28752 isolated from a harbour seal.</title>
        <authorList>
            <person name="Borowiak M."/>
            <person name="Kreitlow A."/>
            <person name="Alssahen M."/>
            <person name="Malorny B."/>
            <person name="Laemmler C."/>
            <person name="Prenger-Berninghoff E."/>
            <person name="Siebert U."/>
            <person name="Ploetz M."/>
            <person name="Abdulmawjood A."/>
        </authorList>
    </citation>
    <scope>NUCLEOTIDE SEQUENCE</scope>
    <source>
        <strain evidence="3">DSM 28752</strain>
    </source>
</reference>
<keyword evidence="4" id="KW-1185">Reference proteome</keyword>
<name>A0ABY5AHA9_9ACTO</name>
<dbReference type="Gene3D" id="3.30.1360.120">
    <property type="entry name" value="Probable tRNA modification gtpase trme, domain 1"/>
    <property type="match status" value="1"/>
</dbReference>
<gene>
    <name evidence="3" type="ORF">NG665_00980</name>
</gene>
<dbReference type="InterPro" id="IPR017703">
    <property type="entry name" value="YgfZ/GCV_T_CS"/>
</dbReference>